<gene>
    <name evidence="1" type="ORF">QP460_004970</name>
</gene>
<dbReference type="AlphaFoldDB" id="A0AAW9SS82"/>
<evidence type="ECO:0000313" key="2">
    <source>
        <dbReference type="Proteomes" id="UP001223646"/>
    </source>
</evidence>
<proteinExistence type="predicted"/>
<dbReference type="RefSeq" id="WP_347658463.1">
    <property type="nucleotide sequence ID" value="NZ_JASOOY020000016.1"/>
</dbReference>
<accession>A0AAW9SS82</accession>
<reference evidence="1" key="2">
    <citation type="submission" date="2024-05" db="EMBL/GenBank/DDBJ databases">
        <authorList>
            <person name="Wolfe A."/>
        </authorList>
    </citation>
    <scope>NUCLEOTIDE SEQUENCE</scope>
    <source>
        <strain evidence="1">UMB1064</strain>
    </source>
</reference>
<reference evidence="1" key="1">
    <citation type="submission" date="2023-05" db="EMBL/GenBank/DDBJ databases">
        <authorList>
            <person name="Du J."/>
        </authorList>
    </citation>
    <scope>NUCLEOTIDE SEQUENCE</scope>
    <source>
        <strain evidence="1">UMB1064</strain>
    </source>
</reference>
<dbReference type="EMBL" id="JASOOY020000016">
    <property type="protein sequence ID" value="MEO3716938.1"/>
    <property type="molecule type" value="Genomic_DNA"/>
</dbReference>
<evidence type="ECO:0000313" key="1">
    <source>
        <dbReference type="EMBL" id="MEO3716938.1"/>
    </source>
</evidence>
<comment type="caution">
    <text evidence="1">The sequence shown here is derived from an EMBL/GenBank/DDBJ whole genome shotgun (WGS) entry which is preliminary data.</text>
</comment>
<organism evidence="1 2">
    <name type="scientific">Corynebacterium amycolatum</name>
    <dbReference type="NCBI Taxonomy" id="43765"/>
    <lineage>
        <taxon>Bacteria</taxon>
        <taxon>Bacillati</taxon>
        <taxon>Actinomycetota</taxon>
        <taxon>Actinomycetes</taxon>
        <taxon>Mycobacteriales</taxon>
        <taxon>Corynebacteriaceae</taxon>
        <taxon>Corynebacterium</taxon>
    </lineage>
</organism>
<dbReference type="Proteomes" id="UP001223646">
    <property type="component" value="Unassembled WGS sequence"/>
</dbReference>
<sequence length="98" mass="11278">MEHLAHRALYDEYARPGVGCHPALKRLLYERGWADPTTGRLTDAGRRHMTYLINQHIISGIFRLAGLLHYFSWSKVVMHSPPEPTAQKCHKPSHFLAF</sequence>
<protein>
    <submittedName>
        <fullName evidence="1">Uncharacterized protein</fullName>
    </submittedName>
</protein>
<name>A0AAW9SS82_CORAY</name>